<reference evidence="1 2" key="1">
    <citation type="submission" date="2024-09" db="EMBL/GenBank/DDBJ databases">
        <title>The Natural Products Discovery Center: Release of the First 8490 Sequenced Strains for Exploring Actinobacteria Biosynthetic Diversity.</title>
        <authorList>
            <person name="Kalkreuter E."/>
            <person name="Kautsar S.A."/>
            <person name="Yang D."/>
            <person name="Bader C.D."/>
            <person name="Teijaro C.N."/>
            <person name="Fluegel L."/>
            <person name="Davis C.M."/>
            <person name="Simpson J.R."/>
            <person name="Lauterbach L."/>
            <person name="Steele A.D."/>
            <person name="Gui C."/>
            <person name="Meng S."/>
            <person name="Li G."/>
            <person name="Viehrig K."/>
            <person name="Ye F."/>
            <person name="Su P."/>
            <person name="Kiefer A.F."/>
            <person name="Nichols A."/>
            <person name="Cepeda A.J."/>
            <person name="Yan W."/>
            <person name="Fan B."/>
            <person name="Jiang Y."/>
            <person name="Adhikari A."/>
            <person name="Zheng C.-J."/>
            <person name="Schuster L."/>
            <person name="Cowan T.M."/>
            <person name="Smanski M.J."/>
            <person name="Chevrette M.G."/>
            <person name="De Carvalho L.P.S."/>
            <person name="Shen B."/>
        </authorList>
    </citation>
    <scope>NUCLEOTIDE SEQUENCE [LARGE SCALE GENOMIC DNA]</scope>
    <source>
        <strain evidence="1 2">NPDC058546</strain>
    </source>
</reference>
<accession>A0ABW6EDV9</accession>
<protein>
    <recommendedName>
        <fullName evidence="3">Peptidase S8/S53 domain-containing protein</fullName>
    </recommendedName>
</protein>
<comment type="caution">
    <text evidence="1">The sequence shown here is derived from an EMBL/GenBank/DDBJ whole genome shotgun (WGS) entry which is preliminary data.</text>
</comment>
<dbReference type="Proteomes" id="UP001598251">
    <property type="component" value="Unassembled WGS sequence"/>
</dbReference>
<gene>
    <name evidence="1" type="ORF">ACFWSS_06400</name>
</gene>
<evidence type="ECO:0008006" key="3">
    <source>
        <dbReference type="Google" id="ProtNLM"/>
    </source>
</evidence>
<name>A0ABW6EDV9_9ACTN</name>
<dbReference type="EMBL" id="JBHXOF010000002">
    <property type="protein sequence ID" value="MFD4212530.1"/>
    <property type="molecule type" value="Genomic_DNA"/>
</dbReference>
<keyword evidence="2" id="KW-1185">Reference proteome</keyword>
<dbReference type="RefSeq" id="WP_382824161.1">
    <property type="nucleotide sequence ID" value="NZ_JBHXLY010000001.1"/>
</dbReference>
<dbReference type="SUPFAM" id="SSF52743">
    <property type="entry name" value="Subtilisin-like"/>
    <property type="match status" value="1"/>
</dbReference>
<organism evidence="1 2">
    <name type="scientific">Streptomyces sindenensis</name>
    <dbReference type="NCBI Taxonomy" id="67363"/>
    <lineage>
        <taxon>Bacteria</taxon>
        <taxon>Bacillati</taxon>
        <taxon>Actinomycetota</taxon>
        <taxon>Actinomycetes</taxon>
        <taxon>Kitasatosporales</taxon>
        <taxon>Streptomycetaceae</taxon>
        <taxon>Streptomyces</taxon>
    </lineage>
</organism>
<dbReference type="InterPro" id="IPR036852">
    <property type="entry name" value="Peptidase_S8/S53_dom_sf"/>
</dbReference>
<dbReference type="Gene3D" id="3.40.50.200">
    <property type="entry name" value="Peptidase S8/S53 domain"/>
    <property type="match status" value="1"/>
</dbReference>
<proteinExistence type="predicted"/>
<evidence type="ECO:0000313" key="1">
    <source>
        <dbReference type="EMBL" id="MFD4212530.1"/>
    </source>
</evidence>
<evidence type="ECO:0000313" key="2">
    <source>
        <dbReference type="Proteomes" id="UP001598251"/>
    </source>
</evidence>
<sequence length="50" mass="5000">MGYDDEGTGADSGFIEAMEWAKAEGAGIVSMSLGSPVPDDGTGLRPGVTP</sequence>